<protein>
    <recommendedName>
        <fullName evidence="2">Cyclic nucleotide-binding domain-containing protein</fullName>
    </recommendedName>
</protein>
<dbReference type="Pfam" id="PF00027">
    <property type="entry name" value="cNMP_binding"/>
    <property type="match status" value="1"/>
</dbReference>
<reference evidence="3 4" key="1">
    <citation type="journal article" date="2015" name="Genome Biol. Evol.">
        <title>Comparative Genomics of a Bacterivorous Green Alga Reveals Evolutionary Causalities and Consequences of Phago-Mixotrophic Mode of Nutrition.</title>
        <authorList>
            <person name="Burns J.A."/>
            <person name="Paasch A."/>
            <person name="Narechania A."/>
            <person name="Kim E."/>
        </authorList>
    </citation>
    <scope>NUCLEOTIDE SEQUENCE [LARGE SCALE GENOMIC DNA]</scope>
    <source>
        <strain evidence="3 4">PLY_AMNH</strain>
    </source>
</reference>
<gene>
    <name evidence="3" type="ORF">CYMTET_42114</name>
</gene>
<keyword evidence="1" id="KW-0175">Coiled coil</keyword>
<proteinExistence type="predicted"/>
<dbReference type="Gene3D" id="2.60.120.10">
    <property type="entry name" value="Jelly Rolls"/>
    <property type="match status" value="2"/>
</dbReference>
<sequence length="834" mass="92471">MVSENVHLVTESLVKSTFKYLDSIGKQIEKPATVLASISTLDVLPQYDAVAFLEDGQIAEYGSYAELMAKRQLFYRYMMRENAITLEADGSAKITGDGVSKSCWMLRNIDTASLSKIAGLFSTREVPKGEVIYMRGDACDAFYVVAKGQVAESFYTSLDEGEGPYMAKISHPMDSLCDRPLFAVMTENDIDDIFPSTAIAETDVTLLALHCVDFMAALEKNQRMRETIDATLMEMEHSRHPDVLQEKAWQLMLVNDKQVQSLTSLMQVQIMQRNTELCDMNTGSPLHACYIVVSGQVMVKWAKVPFLQDEEEPDPIILGPKGCFGEHLLGGVHPGSEPIEVTVLEDSVLLVMGPELLKAWRQGEGVAPAIDGVIESVAYFRGAEPLRELWPFANVDPEEIQAISQYWKPVVYNVSKQPKAKELETSALMLFKGGMNIVLQDAYEQMTEIVMELKPKQPPPLFGAGVMLGIPREARVVGSSTPSTTGGSALAFLIPHSFLQHGLSQESLAAAVAAARHHHTVISVESLAAMLPSRVYQPPQLCKLSLLAEHNTIRLAAGQKLRRWINTMTAVMVVTGEVAIPGGDTATAVSGVLSSTSTYDRNDEEPLCVINMEDEAIEPNVVVKRVSSGEVSAISDSTIAMVNLDAVAEEALANAEDLKKATVKSEKRRITLYHELKAAQRTMYELEVQLGLKRKLNVKRMYRKALFRVRFQLATTKANPNLANWYNIMTEIEADRYVNMPLITLQAVYDEAKANLQRMEIVKRDRVTELKSLWQQAEKVGLIMRQVTDDLSWRYLENLDKEIKERHEDLHVRAQGSGCRFTPHAANAVAGAAG</sequence>
<evidence type="ECO:0000259" key="2">
    <source>
        <dbReference type="PROSITE" id="PS50042"/>
    </source>
</evidence>
<dbReference type="SMART" id="SM00100">
    <property type="entry name" value="cNMP"/>
    <property type="match status" value="1"/>
</dbReference>
<dbReference type="InterPro" id="IPR000595">
    <property type="entry name" value="cNMP-bd_dom"/>
</dbReference>
<evidence type="ECO:0000313" key="3">
    <source>
        <dbReference type="EMBL" id="KAK3248423.1"/>
    </source>
</evidence>
<comment type="caution">
    <text evidence="3">The sequence shown here is derived from an EMBL/GenBank/DDBJ whole genome shotgun (WGS) entry which is preliminary data.</text>
</comment>
<evidence type="ECO:0000256" key="1">
    <source>
        <dbReference type="SAM" id="Coils"/>
    </source>
</evidence>
<name>A0AAE0F1K1_9CHLO</name>
<dbReference type="CDD" id="cd00038">
    <property type="entry name" value="CAP_ED"/>
    <property type="match status" value="1"/>
</dbReference>
<evidence type="ECO:0000313" key="4">
    <source>
        <dbReference type="Proteomes" id="UP001190700"/>
    </source>
</evidence>
<feature type="domain" description="Cyclic nucleotide-binding" evidence="2">
    <location>
        <begin position="105"/>
        <end position="235"/>
    </location>
</feature>
<dbReference type="PROSITE" id="PS50042">
    <property type="entry name" value="CNMP_BINDING_3"/>
    <property type="match status" value="1"/>
</dbReference>
<dbReference type="InterPro" id="IPR027417">
    <property type="entry name" value="P-loop_NTPase"/>
</dbReference>
<dbReference type="Proteomes" id="UP001190700">
    <property type="component" value="Unassembled WGS sequence"/>
</dbReference>
<dbReference type="InterPro" id="IPR014710">
    <property type="entry name" value="RmlC-like_jellyroll"/>
</dbReference>
<dbReference type="InterPro" id="IPR018490">
    <property type="entry name" value="cNMP-bd_dom_sf"/>
</dbReference>
<accession>A0AAE0F1K1</accession>
<keyword evidence="4" id="KW-1185">Reference proteome</keyword>
<dbReference type="EMBL" id="LGRX02028100">
    <property type="protein sequence ID" value="KAK3248423.1"/>
    <property type="molecule type" value="Genomic_DNA"/>
</dbReference>
<organism evidence="3 4">
    <name type="scientific">Cymbomonas tetramitiformis</name>
    <dbReference type="NCBI Taxonomy" id="36881"/>
    <lineage>
        <taxon>Eukaryota</taxon>
        <taxon>Viridiplantae</taxon>
        <taxon>Chlorophyta</taxon>
        <taxon>Pyramimonadophyceae</taxon>
        <taxon>Pyramimonadales</taxon>
        <taxon>Pyramimonadaceae</taxon>
        <taxon>Cymbomonas</taxon>
    </lineage>
</organism>
<dbReference type="SUPFAM" id="SSF51206">
    <property type="entry name" value="cAMP-binding domain-like"/>
    <property type="match status" value="2"/>
</dbReference>
<dbReference type="Gene3D" id="3.40.50.300">
    <property type="entry name" value="P-loop containing nucleotide triphosphate hydrolases"/>
    <property type="match status" value="1"/>
</dbReference>
<dbReference type="AlphaFoldDB" id="A0AAE0F1K1"/>
<feature type="coiled-coil region" evidence="1">
    <location>
        <begin position="641"/>
        <end position="668"/>
    </location>
</feature>